<dbReference type="HOGENOM" id="CLU_1917272_0_0_1"/>
<evidence type="ECO:0000256" key="1">
    <source>
        <dbReference type="SAM" id="SignalP"/>
    </source>
</evidence>
<dbReference type="GeneID" id="19302141"/>
<dbReference type="RefSeq" id="XP_007867575.1">
    <property type="nucleotide sequence ID" value="XM_007869384.1"/>
</dbReference>
<feature type="signal peptide" evidence="1">
    <location>
        <begin position="1"/>
        <end position="15"/>
    </location>
</feature>
<dbReference type="eggNOG" id="ENOG502R1B9">
    <property type="taxonomic scope" value="Eukaryota"/>
</dbReference>
<evidence type="ECO:0000313" key="3">
    <source>
        <dbReference type="Proteomes" id="UP000030669"/>
    </source>
</evidence>
<dbReference type="InterPro" id="IPR037176">
    <property type="entry name" value="Osmotin/thaumatin-like_sf"/>
</dbReference>
<dbReference type="SUPFAM" id="SSF49870">
    <property type="entry name" value="Osmotin, thaumatin-like protein"/>
    <property type="match status" value="1"/>
</dbReference>
<dbReference type="EMBL" id="KB469304">
    <property type="protein sequence ID" value="EPQ54276.1"/>
    <property type="molecule type" value="Genomic_DNA"/>
</dbReference>
<name>S7Q2Q8_GLOTA</name>
<dbReference type="KEGG" id="gtr:GLOTRDRAFT_130648"/>
<accession>S7Q2Q8</accession>
<protein>
    <submittedName>
        <fullName evidence="2">Uncharacterized protein</fullName>
    </submittedName>
</protein>
<dbReference type="OrthoDB" id="430315at2759"/>
<proteinExistence type="predicted"/>
<dbReference type="Gene3D" id="2.60.110.10">
    <property type="entry name" value="Thaumatin"/>
    <property type="match status" value="1"/>
</dbReference>
<feature type="chain" id="PRO_5012339091" evidence="1">
    <location>
        <begin position="16"/>
        <end position="132"/>
    </location>
</feature>
<keyword evidence="1" id="KW-0732">Signal</keyword>
<evidence type="ECO:0000313" key="2">
    <source>
        <dbReference type="EMBL" id="EPQ54276.1"/>
    </source>
</evidence>
<reference evidence="2 3" key="1">
    <citation type="journal article" date="2012" name="Science">
        <title>The Paleozoic origin of enzymatic lignin decomposition reconstructed from 31 fungal genomes.</title>
        <authorList>
            <person name="Floudas D."/>
            <person name="Binder M."/>
            <person name="Riley R."/>
            <person name="Barry K."/>
            <person name="Blanchette R.A."/>
            <person name="Henrissat B."/>
            <person name="Martinez A.T."/>
            <person name="Otillar R."/>
            <person name="Spatafora J.W."/>
            <person name="Yadav J.S."/>
            <person name="Aerts A."/>
            <person name="Benoit I."/>
            <person name="Boyd A."/>
            <person name="Carlson A."/>
            <person name="Copeland A."/>
            <person name="Coutinho P.M."/>
            <person name="de Vries R.P."/>
            <person name="Ferreira P."/>
            <person name="Findley K."/>
            <person name="Foster B."/>
            <person name="Gaskell J."/>
            <person name="Glotzer D."/>
            <person name="Gorecki P."/>
            <person name="Heitman J."/>
            <person name="Hesse C."/>
            <person name="Hori C."/>
            <person name="Igarashi K."/>
            <person name="Jurgens J.A."/>
            <person name="Kallen N."/>
            <person name="Kersten P."/>
            <person name="Kohler A."/>
            <person name="Kuees U."/>
            <person name="Kumar T.K.A."/>
            <person name="Kuo A."/>
            <person name="LaButti K."/>
            <person name="Larrondo L.F."/>
            <person name="Lindquist E."/>
            <person name="Ling A."/>
            <person name="Lombard V."/>
            <person name="Lucas S."/>
            <person name="Lundell T."/>
            <person name="Martin R."/>
            <person name="McLaughlin D.J."/>
            <person name="Morgenstern I."/>
            <person name="Morin E."/>
            <person name="Murat C."/>
            <person name="Nagy L.G."/>
            <person name="Nolan M."/>
            <person name="Ohm R.A."/>
            <person name="Patyshakuliyeva A."/>
            <person name="Rokas A."/>
            <person name="Ruiz-Duenas F.J."/>
            <person name="Sabat G."/>
            <person name="Salamov A."/>
            <person name="Samejima M."/>
            <person name="Schmutz J."/>
            <person name="Slot J.C."/>
            <person name="St John F."/>
            <person name="Stenlid J."/>
            <person name="Sun H."/>
            <person name="Sun S."/>
            <person name="Syed K."/>
            <person name="Tsang A."/>
            <person name="Wiebenga A."/>
            <person name="Young D."/>
            <person name="Pisabarro A."/>
            <person name="Eastwood D.C."/>
            <person name="Martin F."/>
            <person name="Cullen D."/>
            <person name="Grigoriev I.V."/>
            <person name="Hibbett D.S."/>
        </authorList>
    </citation>
    <scope>NUCLEOTIDE SEQUENCE [LARGE SCALE GENOMIC DNA]</scope>
    <source>
        <strain evidence="2 3">ATCC 11539</strain>
    </source>
</reference>
<organism evidence="2 3">
    <name type="scientific">Gloeophyllum trabeum (strain ATCC 11539 / FP-39264 / Madison 617)</name>
    <name type="common">Brown rot fungus</name>
    <dbReference type="NCBI Taxonomy" id="670483"/>
    <lineage>
        <taxon>Eukaryota</taxon>
        <taxon>Fungi</taxon>
        <taxon>Dikarya</taxon>
        <taxon>Basidiomycota</taxon>
        <taxon>Agaricomycotina</taxon>
        <taxon>Agaricomycetes</taxon>
        <taxon>Gloeophyllales</taxon>
        <taxon>Gloeophyllaceae</taxon>
        <taxon>Gloeophyllum</taxon>
    </lineage>
</organism>
<dbReference type="AlphaFoldDB" id="S7Q2Q8"/>
<keyword evidence="3" id="KW-1185">Reference proteome</keyword>
<sequence length="132" mass="13570">MSFTIALTRVSGVAASSITVVNSCGSFSQVYGVDARANTVINQPPDGIGVAVNIYTGCTDDTATSCTTGGVNNNSGASPFIRAEATFTGASVNYDISLLHGYNHGMQNSAHGTSPPELIRHSAHTPLGFYGL</sequence>
<dbReference type="Proteomes" id="UP000030669">
    <property type="component" value="Unassembled WGS sequence"/>
</dbReference>
<gene>
    <name evidence="2" type="ORF">GLOTRDRAFT_130648</name>
</gene>